<feature type="compositionally biased region" description="Basic and acidic residues" evidence="1">
    <location>
        <begin position="114"/>
        <end position="139"/>
    </location>
</feature>
<feature type="region of interest" description="Disordered" evidence="1">
    <location>
        <begin position="114"/>
        <end position="195"/>
    </location>
</feature>
<dbReference type="AlphaFoldDB" id="A0A8J6K053"/>
<gene>
    <name evidence="2" type="ORF">GDO78_004300</name>
</gene>
<keyword evidence="3" id="KW-1185">Reference proteome</keyword>
<dbReference type="EMBL" id="WNTK01000013">
    <property type="protein sequence ID" value="KAG9473930.1"/>
    <property type="molecule type" value="Genomic_DNA"/>
</dbReference>
<proteinExistence type="predicted"/>
<protein>
    <submittedName>
        <fullName evidence="2">Uncharacterized protein</fullName>
    </submittedName>
</protein>
<accession>A0A8J6K053</accession>
<dbReference type="Proteomes" id="UP000770717">
    <property type="component" value="Unassembled WGS sequence"/>
</dbReference>
<feature type="region of interest" description="Disordered" evidence="1">
    <location>
        <begin position="49"/>
        <end position="70"/>
    </location>
</feature>
<evidence type="ECO:0000256" key="1">
    <source>
        <dbReference type="SAM" id="MobiDB-lite"/>
    </source>
</evidence>
<comment type="caution">
    <text evidence="2">The sequence shown here is derived from an EMBL/GenBank/DDBJ whole genome shotgun (WGS) entry which is preliminary data.</text>
</comment>
<name>A0A8J6K053_ELECQ</name>
<sequence>MQKVGAVRNFGGNCCIHYFLGHDRDATDVQRINMINKALFRFVLPQHNRIKSDGPSTSTGLPHPPHTPSRGYMTSRVHVSCLHSRQPVDRTDIYTSANLSIHYKMCNVSDAGAHRTPPEYVDGSHEMGGARRSVSEKDCQQNGQKSRKHDRRSPKIHGIKSPPSEIIPGDGNANVSVCDNREIGDPLHKNLLKSS</sequence>
<reference evidence="2" key="1">
    <citation type="thesis" date="2020" institute="ProQuest LLC" country="789 East Eisenhower Parkway, Ann Arbor, MI, USA">
        <title>Comparative Genomics and Chromosome Evolution.</title>
        <authorList>
            <person name="Mudd A.B."/>
        </authorList>
    </citation>
    <scope>NUCLEOTIDE SEQUENCE</scope>
    <source>
        <strain evidence="2">HN-11 Male</strain>
        <tissue evidence="2">Kidney and liver</tissue>
    </source>
</reference>
<evidence type="ECO:0000313" key="3">
    <source>
        <dbReference type="Proteomes" id="UP000770717"/>
    </source>
</evidence>
<feature type="compositionally biased region" description="Basic residues" evidence="1">
    <location>
        <begin position="145"/>
        <end position="158"/>
    </location>
</feature>
<organism evidence="2 3">
    <name type="scientific">Eleutherodactylus coqui</name>
    <name type="common">Puerto Rican coqui</name>
    <dbReference type="NCBI Taxonomy" id="57060"/>
    <lineage>
        <taxon>Eukaryota</taxon>
        <taxon>Metazoa</taxon>
        <taxon>Chordata</taxon>
        <taxon>Craniata</taxon>
        <taxon>Vertebrata</taxon>
        <taxon>Euteleostomi</taxon>
        <taxon>Amphibia</taxon>
        <taxon>Batrachia</taxon>
        <taxon>Anura</taxon>
        <taxon>Neobatrachia</taxon>
        <taxon>Hyloidea</taxon>
        <taxon>Eleutherodactylidae</taxon>
        <taxon>Eleutherodactylinae</taxon>
        <taxon>Eleutherodactylus</taxon>
        <taxon>Eleutherodactylus</taxon>
    </lineage>
</organism>
<feature type="compositionally biased region" description="Basic and acidic residues" evidence="1">
    <location>
        <begin position="179"/>
        <end position="188"/>
    </location>
</feature>
<evidence type="ECO:0000313" key="2">
    <source>
        <dbReference type="EMBL" id="KAG9473930.1"/>
    </source>
</evidence>